<evidence type="ECO:0000256" key="3">
    <source>
        <dbReference type="ARBA" id="ARBA00023002"/>
    </source>
</evidence>
<dbReference type="Pfam" id="PF00775">
    <property type="entry name" value="Dioxygenase_C"/>
    <property type="match status" value="1"/>
</dbReference>
<dbReference type="EMBL" id="MFSP01000138">
    <property type="protein sequence ID" value="OGI64304.1"/>
    <property type="molecule type" value="Genomic_DNA"/>
</dbReference>
<protein>
    <submittedName>
        <fullName evidence="5">Protocatechuate 3,4-dioxygenase subunit alpha</fullName>
    </submittedName>
</protein>
<dbReference type="Gene3D" id="2.60.130.10">
    <property type="entry name" value="Aromatic compound dioxygenase"/>
    <property type="match status" value="1"/>
</dbReference>
<dbReference type="PANTHER" id="PTHR33711">
    <property type="entry name" value="DIOXYGENASE, PUTATIVE (AFU_ORTHOLOGUE AFUA_2G02910)-RELATED"/>
    <property type="match status" value="1"/>
</dbReference>
<evidence type="ECO:0000313" key="6">
    <source>
        <dbReference type="Proteomes" id="UP000179076"/>
    </source>
</evidence>
<dbReference type="InterPro" id="IPR015889">
    <property type="entry name" value="Intradiol_dOase_core"/>
</dbReference>
<accession>A0A1F6V4C6</accession>
<dbReference type="InterPro" id="IPR000627">
    <property type="entry name" value="Intradiol_dOase_C"/>
</dbReference>
<dbReference type="GO" id="GO:0018578">
    <property type="term" value="F:protocatechuate 3,4-dioxygenase activity"/>
    <property type="evidence" value="ECO:0007669"/>
    <property type="project" value="InterPro"/>
</dbReference>
<reference evidence="5 6" key="1">
    <citation type="journal article" date="2016" name="Nat. Commun.">
        <title>Thousands of microbial genomes shed light on interconnected biogeochemical processes in an aquifer system.</title>
        <authorList>
            <person name="Anantharaman K."/>
            <person name="Brown C.T."/>
            <person name="Hug L.A."/>
            <person name="Sharon I."/>
            <person name="Castelle C.J."/>
            <person name="Probst A.J."/>
            <person name="Thomas B.C."/>
            <person name="Singh A."/>
            <person name="Wilkins M.J."/>
            <person name="Karaoz U."/>
            <person name="Brodie E.L."/>
            <person name="Williams K.H."/>
            <person name="Hubbard S.S."/>
            <person name="Banfield J.F."/>
        </authorList>
    </citation>
    <scope>NUCLEOTIDE SEQUENCE [LARGE SCALE GENOMIC DNA]</scope>
</reference>
<evidence type="ECO:0000256" key="1">
    <source>
        <dbReference type="ARBA" id="ARBA00007825"/>
    </source>
</evidence>
<dbReference type="NCBIfam" id="TIGR02423">
    <property type="entry name" value="protocat_alph"/>
    <property type="match status" value="1"/>
</dbReference>
<dbReference type="InterPro" id="IPR012786">
    <property type="entry name" value="Protocat_dOase_a"/>
</dbReference>
<evidence type="ECO:0000313" key="5">
    <source>
        <dbReference type="EMBL" id="OGI64304.1"/>
    </source>
</evidence>
<name>A0A1F6V4C6_9PROT</name>
<dbReference type="SUPFAM" id="SSF49482">
    <property type="entry name" value="Aromatic compound dioxygenase"/>
    <property type="match status" value="1"/>
</dbReference>
<evidence type="ECO:0000259" key="4">
    <source>
        <dbReference type="PROSITE" id="PS00083"/>
    </source>
</evidence>
<dbReference type="InterPro" id="IPR050770">
    <property type="entry name" value="Intradiol_RC_Dioxygenase"/>
</dbReference>
<sequence length="182" mass="19895">MPRAITPNQTVGPYFQIGLAHLYVQDVAGAGARFGIRGRVLDGDGKPVNDALLEIWQADAQGRYAPTLGERGKSVRGFGRVATDAAGAFQFTTTKPGRVPGPGGVMQAPHLAIAVFMRGLLKHLVTRVYFPDEQSNLQDPILNLVPTERRRTLVAKKIGTDESAFEWNVILQGQDETVFFDY</sequence>
<gene>
    <name evidence="5" type="ORF">A2W18_06880</name>
</gene>
<feature type="domain" description="Intradiol ring-cleavage dioxygenases" evidence="4">
    <location>
        <begin position="36"/>
        <end position="64"/>
    </location>
</feature>
<dbReference type="GO" id="GO:0008199">
    <property type="term" value="F:ferric iron binding"/>
    <property type="evidence" value="ECO:0007669"/>
    <property type="project" value="InterPro"/>
</dbReference>
<comment type="similarity">
    <text evidence="1">Belongs to the intradiol ring-cleavage dioxygenase family.</text>
</comment>
<keyword evidence="2 5" id="KW-0223">Dioxygenase</keyword>
<dbReference type="PANTHER" id="PTHR33711:SF9">
    <property type="entry name" value="PROTOCATECHUATE 3,4-DIOXYGENASE ALPHA CHAIN"/>
    <property type="match status" value="1"/>
</dbReference>
<dbReference type="CDD" id="cd03463">
    <property type="entry name" value="3_4-PCD_alpha"/>
    <property type="match status" value="1"/>
</dbReference>
<keyword evidence="3" id="KW-0560">Oxidoreductase</keyword>
<dbReference type="Proteomes" id="UP000179076">
    <property type="component" value="Unassembled WGS sequence"/>
</dbReference>
<evidence type="ECO:0000256" key="2">
    <source>
        <dbReference type="ARBA" id="ARBA00022964"/>
    </source>
</evidence>
<dbReference type="AlphaFoldDB" id="A0A1F6V4C6"/>
<proteinExistence type="inferred from homology"/>
<comment type="caution">
    <text evidence="5">The sequence shown here is derived from an EMBL/GenBank/DDBJ whole genome shotgun (WGS) entry which is preliminary data.</text>
</comment>
<organism evidence="5 6">
    <name type="scientific">Candidatus Muproteobacteria bacterium RBG_16_60_9</name>
    <dbReference type="NCBI Taxonomy" id="1817755"/>
    <lineage>
        <taxon>Bacteria</taxon>
        <taxon>Pseudomonadati</taxon>
        <taxon>Pseudomonadota</taxon>
        <taxon>Candidatus Muproteobacteria</taxon>
    </lineage>
</organism>
<dbReference type="PROSITE" id="PS00083">
    <property type="entry name" value="INTRADIOL_DIOXYGENAS"/>
    <property type="match status" value="1"/>
</dbReference>